<dbReference type="OrthoDB" id="414243at2759"/>
<feature type="domain" description="GST C-terminal" evidence="7">
    <location>
        <begin position="81"/>
        <end position="204"/>
    </location>
</feature>
<dbReference type="SUPFAM" id="SSF52833">
    <property type="entry name" value="Thioredoxin-like"/>
    <property type="match status" value="1"/>
</dbReference>
<evidence type="ECO:0000256" key="1">
    <source>
        <dbReference type="ARBA" id="ARBA00012452"/>
    </source>
</evidence>
<dbReference type="SFLD" id="SFLDG01205">
    <property type="entry name" value="AMPS.1"/>
    <property type="match status" value="1"/>
</dbReference>
<comment type="similarity">
    <text evidence="3">Belongs to the GST superfamily. Sigma family.</text>
</comment>
<organism evidence="8 9">
    <name type="scientific">Caenorhabditis bovis</name>
    <dbReference type="NCBI Taxonomy" id="2654633"/>
    <lineage>
        <taxon>Eukaryota</taxon>
        <taxon>Metazoa</taxon>
        <taxon>Ecdysozoa</taxon>
        <taxon>Nematoda</taxon>
        <taxon>Chromadorea</taxon>
        <taxon>Rhabditida</taxon>
        <taxon>Rhabditina</taxon>
        <taxon>Rhabditomorpha</taxon>
        <taxon>Rhabditoidea</taxon>
        <taxon>Rhabditidae</taxon>
        <taxon>Peloderinae</taxon>
        <taxon>Caenorhabditis</taxon>
    </lineage>
</organism>
<evidence type="ECO:0000256" key="4">
    <source>
        <dbReference type="ARBA" id="ARBA00047960"/>
    </source>
</evidence>
<dbReference type="AlphaFoldDB" id="A0A8S1EBI8"/>
<dbReference type="GO" id="GO:0004364">
    <property type="term" value="F:glutathione transferase activity"/>
    <property type="evidence" value="ECO:0007669"/>
    <property type="project" value="UniProtKB-EC"/>
</dbReference>
<dbReference type="Pfam" id="PF14497">
    <property type="entry name" value="GST_C_3"/>
    <property type="match status" value="1"/>
</dbReference>
<dbReference type="GO" id="GO:0006749">
    <property type="term" value="P:glutathione metabolic process"/>
    <property type="evidence" value="ECO:0007669"/>
    <property type="project" value="TreeGrafter"/>
</dbReference>
<dbReference type="PROSITE" id="PS50405">
    <property type="entry name" value="GST_CTER"/>
    <property type="match status" value="1"/>
</dbReference>
<accession>A0A8S1EBI8</accession>
<dbReference type="SUPFAM" id="SSF47616">
    <property type="entry name" value="GST C-terminal domain-like"/>
    <property type="match status" value="1"/>
</dbReference>
<gene>
    <name evidence="8" type="ORF">CBOVIS_LOCUS2423</name>
</gene>
<dbReference type="FunFam" id="1.20.1050.10:FF:000030">
    <property type="entry name" value="Glutathione S-transferase S1"/>
    <property type="match status" value="1"/>
</dbReference>
<dbReference type="Proteomes" id="UP000494206">
    <property type="component" value="Unassembled WGS sequence"/>
</dbReference>
<dbReference type="PANTHER" id="PTHR11571:SF260">
    <property type="entry name" value="GLUTATHIONE S-TRANSFERASE"/>
    <property type="match status" value="1"/>
</dbReference>
<dbReference type="Pfam" id="PF02798">
    <property type="entry name" value="GST_N"/>
    <property type="match status" value="1"/>
</dbReference>
<sequence>MTEYKLVYFNMMGRAEPARLIFAYAGVKYKDERIEKAAWPEIKPTTPHGQLPVLHVDGKQLAQSRTIERYLAKTFGLAGDNDWDAAKMDELVACVEDFLIQIQPWFKEQDNAKKVEIFKELIETTIIPFITAFEALLQANGTGYFIGDKLSYADLAIFHIFWFMNTKILPGALRKYPSLNEFVEKIATIDSIKNWIATRPKTEA</sequence>
<dbReference type="Gene3D" id="1.20.1050.10">
    <property type="match status" value="1"/>
</dbReference>
<dbReference type="Gene3D" id="3.40.30.10">
    <property type="entry name" value="Glutaredoxin"/>
    <property type="match status" value="1"/>
</dbReference>
<dbReference type="InterPro" id="IPR010987">
    <property type="entry name" value="Glutathione-S-Trfase_C-like"/>
</dbReference>
<proteinExistence type="inferred from homology"/>
<dbReference type="CDD" id="cd03192">
    <property type="entry name" value="GST_C_Sigma_like"/>
    <property type="match status" value="1"/>
</dbReference>
<evidence type="ECO:0000259" key="6">
    <source>
        <dbReference type="PROSITE" id="PS50404"/>
    </source>
</evidence>
<dbReference type="InterPro" id="IPR004046">
    <property type="entry name" value="GST_C"/>
</dbReference>
<evidence type="ECO:0000259" key="7">
    <source>
        <dbReference type="PROSITE" id="PS50405"/>
    </source>
</evidence>
<dbReference type="InterPro" id="IPR040079">
    <property type="entry name" value="Glutathione_S-Trfase"/>
</dbReference>
<dbReference type="CDD" id="cd03039">
    <property type="entry name" value="GST_N_Sigma_like"/>
    <property type="match status" value="1"/>
</dbReference>
<dbReference type="InterPro" id="IPR036249">
    <property type="entry name" value="Thioredoxin-like_sf"/>
</dbReference>
<dbReference type="PROSITE" id="PS50404">
    <property type="entry name" value="GST_NTER"/>
    <property type="match status" value="1"/>
</dbReference>
<name>A0A8S1EBI8_9PELO</name>
<protein>
    <recommendedName>
        <fullName evidence="1">glutathione transferase</fullName>
        <ecNumber evidence="1">2.5.1.18</ecNumber>
    </recommendedName>
    <alternativeName>
        <fullName evidence="5">GST class-sigma</fullName>
    </alternativeName>
</protein>
<dbReference type="InterPro" id="IPR004045">
    <property type="entry name" value="Glutathione_S-Trfase_N"/>
</dbReference>
<evidence type="ECO:0000313" key="8">
    <source>
        <dbReference type="EMBL" id="CAB3399268.1"/>
    </source>
</evidence>
<evidence type="ECO:0000313" key="9">
    <source>
        <dbReference type="Proteomes" id="UP000494206"/>
    </source>
</evidence>
<evidence type="ECO:0000256" key="5">
    <source>
        <dbReference type="ARBA" id="ARBA00078118"/>
    </source>
</evidence>
<feature type="domain" description="GST N-terminal" evidence="6">
    <location>
        <begin position="2"/>
        <end position="79"/>
    </location>
</feature>
<evidence type="ECO:0000256" key="3">
    <source>
        <dbReference type="ARBA" id="ARBA00038317"/>
    </source>
</evidence>
<dbReference type="PANTHER" id="PTHR11571">
    <property type="entry name" value="GLUTATHIONE S-TRANSFERASE"/>
    <property type="match status" value="1"/>
</dbReference>
<evidence type="ECO:0000256" key="2">
    <source>
        <dbReference type="ARBA" id="ARBA00022679"/>
    </source>
</evidence>
<reference evidence="8 9" key="1">
    <citation type="submission" date="2020-04" db="EMBL/GenBank/DDBJ databases">
        <authorList>
            <person name="Laetsch R D."/>
            <person name="Stevens L."/>
            <person name="Kumar S."/>
            <person name="Blaxter L. M."/>
        </authorList>
    </citation>
    <scope>NUCLEOTIDE SEQUENCE [LARGE SCALE GENOMIC DNA]</scope>
</reference>
<keyword evidence="9" id="KW-1185">Reference proteome</keyword>
<dbReference type="SFLD" id="SFLDG00363">
    <property type="entry name" value="AMPS_(cytGST):_Alpha-__Mu-__Pi"/>
    <property type="match status" value="1"/>
</dbReference>
<dbReference type="InterPro" id="IPR036282">
    <property type="entry name" value="Glutathione-S-Trfase_C_sf"/>
</dbReference>
<dbReference type="FunFam" id="3.40.30.10:FF:000035">
    <property type="entry name" value="hematopoietic prostaglandin D synthase"/>
    <property type="match status" value="1"/>
</dbReference>
<comment type="catalytic activity">
    <reaction evidence="4">
        <text>RX + glutathione = an S-substituted glutathione + a halide anion + H(+)</text>
        <dbReference type="Rhea" id="RHEA:16437"/>
        <dbReference type="ChEBI" id="CHEBI:15378"/>
        <dbReference type="ChEBI" id="CHEBI:16042"/>
        <dbReference type="ChEBI" id="CHEBI:17792"/>
        <dbReference type="ChEBI" id="CHEBI:57925"/>
        <dbReference type="ChEBI" id="CHEBI:90779"/>
        <dbReference type="EC" id="2.5.1.18"/>
    </reaction>
</comment>
<dbReference type="InterPro" id="IPR050213">
    <property type="entry name" value="GST_superfamily"/>
</dbReference>
<dbReference type="GO" id="GO:0004602">
    <property type="term" value="F:glutathione peroxidase activity"/>
    <property type="evidence" value="ECO:0007669"/>
    <property type="project" value="UniProtKB-ARBA"/>
</dbReference>
<dbReference type="EMBL" id="CADEPM010000002">
    <property type="protein sequence ID" value="CAB3399268.1"/>
    <property type="molecule type" value="Genomic_DNA"/>
</dbReference>
<dbReference type="EC" id="2.5.1.18" evidence="1"/>
<keyword evidence="2" id="KW-0808">Transferase</keyword>
<dbReference type="SFLD" id="SFLDS00019">
    <property type="entry name" value="Glutathione_Transferase_(cytos"/>
    <property type="match status" value="1"/>
</dbReference>
<comment type="caution">
    <text evidence="8">The sequence shown here is derived from an EMBL/GenBank/DDBJ whole genome shotgun (WGS) entry which is preliminary data.</text>
</comment>